<dbReference type="PANTHER" id="PTHR10073">
    <property type="entry name" value="DNA MISMATCH REPAIR PROTEIN MLH, PMS, MUTL"/>
    <property type="match status" value="1"/>
</dbReference>
<dbReference type="InterPro" id="IPR042121">
    <property type="entry name" value="MutL_C_regsub"/>
</dbReference>
<dbReference type="SMART" id="SM01340">
    <property type="entry name" value="DNA_mis_repair"/>
    <property type="match status" value="1"/>
</dbReference>
<dbReference type="InterPro" id="IPR014762">
    <property type="entry name" value="DNA_mismatch_repair_CS"/>
</dbReference>
<dbReference type="GO" id="GO:0005524">
    <property type="term" value="F:ATP binding"/>
    <property type="evidence" value="ECO:0007669"/>
    <property type="project" value="InterPro"/>
</dbReference>
<accession>A0A1J4MHZ2</accession>
<dbReference type="EMBL" id="LRBP01000022">
    <property type="protein sequence ID" value="OII72453.1"/>
    <property type="molecule type" value="Genomic_DNA"/>
</dbReference>
<evidence type="ECO:0000259" key="5">
    <source>
        <dbReference type="SMART" id="SM01340"/>
    </source>
</evidence>
<dbReference type="SUPFAM" id="SSF54211">
    <property type="entry name" value="Ribosomal protein S5 domain 2-like"/>
    <property type="match status" value="1"/>
</dbReference>
<dbReference type="InterPro" id="IPR038973">
    <property type="entry name" value="MutL/Mlh/Pms-like"/>
</dbReference>
<dbReference type="InterPro" id="IPR003594">
    <property type="entry name" value="HATPase_dom"/>
</dbReference>
<dbReference type="PROSITE" id="PS00058">
    <property type="entry name" value="DNA_MISMATCH_REPAIR_1"/>
    <property type="match status" value="1"/>
</dbReference>
<dbReference type="GO" id="GO:0030983">
    <property type="term" value="F:mismatched DNA binding"/>
    <property type="evidence" value="ECO:0007669"/>
    <property type="project" value="InterPro"/>
</dbReference>
<dbReference type="SUPFAM" id="SSF55874">
    <property type="entry name" value="ATPase domain of HSP90 chaperone/DNA topoisomerase II/histidine kinase"/>
    <property type="match status" value="1"/>
</dbReference>
<dbReference type="InterPro" id="IPR042120">
    <property type="entry name" value="MutL_C_dimsub"/>
</dbReference>
<keyword evidence="7" id="KW-1185">Reference proteome</keyword>
<feature type="region of interest" description="Disordered" evidence="3">
    <location>
        <begin position="533"/>
        <end position="618"/>
    </location>
</feature>
<dbReference type="GO" id="GO:0006298">
    <property type="term" value="P:mismatch repair"/>
    <property type="evidence" value="ECO:0007669"/>
    <property type="project" value="InterPro"/>
</dbReference>
<dbReference type="InterPro" id="IPR037198">
    <property type="entry name" value="MutL_C_sf"/>
</dbReference>
<dbReference type="InterPro" id="IPR020568">
    <property type="entry name" value="Ribosomal_Su5_D2-typ_SF"/>
</dbReference>
<dbReference type="InterPro" id="IPR014721">
    <property type="entry name" value="Ribsml_uS5_D2-typ_fold_subgr"/>
</dbReference>
<dbReference type="GeneID" id="39977241"/>
<dbReference type="Proteomes" id="UP000186176">
    <property type="component" value="Unassembled WGS sequence"/>
</dbReference>
<evidence type="ECO:0000256" key="1">
    <source>
        <dbReference type="ARBA" id="ARBA00006082"/>
    </source>
</evidence>
<feature type="domain" description="DNA mismatch repair protein S5" evidence="5">
    <location>
        <begin position="247"/>
        <end position="394"/>
    </location>
</feature>
<feature type="domain" description="MutL C-terminal dimerisation" evidence="4">
    <location>
        <begin position="723"/>
        <end position="954"/>
    </location>
</feature>
<feature type="compositionally biased region" description="Basic and acidic residues" evidence="3">
    <location>
        <begin position="545"/>
        <end position="612"/>
    </location>
</feature>
<dbReference type="GO" id="GO:0016887">
    <property type="term" value="F:ATP hydrolysis activity"/>
    <property type="evidence" value="ECO:0007669"/>
    <property type="project" value="InterPro"/>
</dbReference>
<protein>
    <submittedName>
        <fullName evidence="6">PMS1 family ATPase</fullName>
    </submittedName>
</protein>
<evidence type="ECO:0000256" key="3">
    <source>
        <dbReference type="SAM" id="MobiDB-lite"/>
    </source>
</evidence>
<dbReference type="InterPro" id="IPR013507">
    <property type="entry name" value="DNA_mismatch_S5_2-like"/>
</dbReference>
<dbReference type="RefSeq" id="XP_028873951.1">
    <property type="nucleotide sequence ID" value="XM_029017462.1"/>
</dbReference>
<dbReference type="GO" id="GO:0032389">
    <property type="term" value="C:MutLalpha complex"/>
    <property type="evidence" value="ECO:0007669"/>
    <property type="project" value="TreeGrafter"/>
</dbReference>
<dbReference type="VEuPathDB" id="CryptoDB:cubi_00448"/>
<dbReference type="InterPro" id="IPR014790">
    <property type="entry name" value="MutL_C"/>
</dbReference>
<evidence type="ECO:0000259" key="4">
    <source>
        <dbReference type="SMART" id="SM00853"/>
    </source>
</evidence>
<dbReference type="Pfam" id="PF02518">
    <property type="entry name" value="HATPase_c"/>
    <property type="match status" value="1"/>
</dbReference>
<comment type="similarity">
    <text evidence="1">Belongs to the DNA mismatch repair MutL/HexB family.</text>
</comment>
<dbReference type="InterPro" id="IPR036890">
    <property type="entry name" value="HATPase_C_sf"/>
</dbReference>
<organism evidence="6 7">
    <name type="scientific">Cryptosporidium ubiquitum</name>
    <dbReference type="NCBI Taxonomy" id="857276"/>
    <lineage>
        <taxon>Eukaryota</taxon>
        <taxon>Sar</taxon>
        <taxon>Alveolata</taxon>
        <taxon>Apicomplexa</taxon>
        <taxon>Conoidasida</taxon>
        <taxon>Coccidia</taxon>
        <taxon>Eucoccidiorida</taxon>
        <taxon>Eimeriorina</taxon>
        <taxon>Cryptosporidiidae</taxon>
        <taxon>Cryptosporidium</taxon>
    </lineage>
</organism>
<keyword evidence="2" id="KW-0227">DNA damage</keyword>
<dbReference type="Gene3D" id="3.30.230.10">
    <property type="match status" value="1"/>
</dbReference>
<evidence type="ECO:0000256" key="2">
    <source>
        <dbReference type="ARBA" id="ARBA00022763"/>
    </source>
</evidence>
<reference evidence="6 7" key="1">
    <citation type="submission" date="2016-10" db="EMBL/GenBank/DDBJ databases">
        <title>Reductive evolution of mitochondrial metabolism and differential evolution of invasion-related proteins in Cryptosporidium.</title>
        <authorList>
            <person name="Liu S."/>
            <person name="Roellig D.M."/>
            <person name="Guo Y."/>
            <person name="Li N."/>
            <person name="Frace M.A."/>
            <person name="Tang K."/>
            <person name="Zhang L."/>
            <person name="Feng Y."/>
            <person name="Xiao L."/>
        </authorList>
    </citation>
    <scope>NUCLEOTIDE SEQUENCE [LARGE SCALE GENOMIC DNA]</scope>
    <source>
        <strain evidence="6">39726</strain>
    </source>
</reference>
<dbReference type="Gene3D" id="3.30.565.10">
    <property type="entry name" value="Histidine kinase-like ATPase, C-terminal domain"/>
    <property type="match status" value="1"/>
</dbReference>
<dbReference type="Pfam" id="PF08676">
    <property type="entry name" value="MutL_C"/>
    <property type="match status" value="1"/>
</dbReference>
<sequence>MLKKLSKEDQDRICSQQVITELRDCIKELVDNAIDAECTEILISLTDFGSSTIEVLDNGKGIEELNQIGERGATSKLESFDHINESLSTLGFRGEGLNSIINSCEIVEIDSKYGNEENKVVFEQGKCQIINLDEKDQGTNQFHKYHFSGKSGTRVKIVGLFLPYISRRSQFLKNLRLQLKSLIVLIEEYAICYPMIRFLLSNKILSDVEREKIHKRLVGSEIKHQSNQIQSQLIMTRGKVSSQKEVAQYIWGKSVLGNSLDFKLEGEVFIPKLQKFASKVEEESSPSNQALVGGKWIITGFISSLDKGRPSPDHQIFTVNSRPVDSIKRISRVISSIHSTLSSFNSRKLYPAFVINIQLPQALLDINVTPNKRIIMLPAKVETIIAESIQQFLQDSYQNNIPIKRESIGSQSLLNFSSKYQDTHSTETIQSQPSQKKFTDCITTSTPSLQSDTLADSLHFGSNKEDRNEENSSSSESELEPGKVPKSIGIKRQCLGVSMREFNLDDSLTNKKKETNIGKPCLSSFQEYIPTGSKFIDEDNNNGVGKDKDKDENENRDEDKYKEKEKEKEKEKDEDKDKDNDKDNDNDKDKNKNKNKDSNRDSNRDRDRDFGKPDILGQGVSVNPIKIRLKNNIPVESIIELRYNKAEQEAIWSCRKNLYPRFGRRSNQEKVPSASKYLPNEDITQTINKHEKRSGVSELLDYQDDGASHSFNFKKHLFAQLQVIGQFNKGFILTKLSVVQGQDQEEIHEKKEKETESIHIFIIDQHASDEKARFEKLNNDLSNIQTQKLITPLAISLSPSQEQLVISYKDIFEKNGFRFIFNQNSEIGSRIQLTQLPVVLGIPLKQIDFLDLLSQINKYKVRVSTEYKSLDFQEPSSIINKEIRGKKKLENNNQMNEDEDEDEEEDSISILTEGQDNNSVTLWCPSGLVPRPRKIWSILASKACRSAVMIGDDLNLPKMKSIVRTMSTLKSPWNCPHGRPSIRHLGYFSTL</sequence>
<evidence type="ECO:0000313" key="7">
    <source>
        <dbReference type="Proteomes" id="UP000186176"/>
    </source>
</evidence>
<gene>
    <name evidence="6" type="ORF">cubi_00448</name>
</gene>
<dbReference type="GO" id="GO:0140664">
    <property type="term" value="F:ATP-dependent DNA damage sensor activity"/>
    <property type="evidence" value="ECO:0007669"/>
    <property type="project" value="InterPro"/>
</dbReference>
<dbReference type="PANTHER" id="PTHR10073:SF52">
    <property type="entry name" value="MISMATCH REPAIR ENDONUCLEASE PMS2"/>
    <property type="match status" value="1"/>
</dbReference>
<dbReference type="SMART" id="SM00853">
    <property type="entry name" value="MutL_C"/>
    <property type="match status" value="1"/>
</dbReference>
<dbReference type="OrthoDB" id="10263226at2759"/>
<dbReference type="AlphaFoldDB" id="A0A1J4MHZ2"/>
<dbReference type="SUPFAM" id="SSF118116">
    <property type="entry name" value="DNA mismatch repair protein MutL"/>
    <property type="match status" value="2"/>
</dbReference>
<dbReference type="Gene3D" id="3.30.1370.100">
    <property type="entry name" value="MutL, C-terminal domain, regulatory subdomain"/>
    <property type="match status" value="2"/>
</dbReference>
<proteinExistence type="inferred from homology"/>
<dbReference type="Pfam" id="PF01119">
    <property type="entry name" value="DNA_mis_repair"/>
    <property type="match status" value="1"/>
</dbReference>
<name>A0A1J4MHZ2_9CRYT</name>
<comment type="caution">
    <text evidence="6">The sequence shown here is derived from an EMBL/GenBank/DDBJ whole genome shotgun (WGS) entry which is preliminary data.</text>
</comment>
<evidence type="ECO:0000313" key="6">
    <source>
        <dbReference type="EMBL" id="OII72453.1"/>
    </source>
</evidence>
<dbReference type="Gene3D" id="3.30.1540.20">
    <property type="entry name" value="MutL, C-terminal domain, dimerisation subdomain"/>
    <property type="match status" value="2"/>
</dbReference>
<feature type="region of interest" description="Disordered" evidence="3">
    <location>
        <begin position="452"/>
        <end position="487"/>
    </location>
</feature>